<dbReference type="SUPFAM" id="SSF53756">
    <property type="entry name" value="UDP-Glycosyltransferase/glycogen phosphorylase"/>
    <property type="match status" value="1"/>
</dbReference>
<dbReference type="PANTHER" id="PTHR46401">
    <property type="entry name" value="GLYCOSYLTRANSFERASE WBBK-RELATED"/>
    <property type="match status" value="1"/>
</dbReference>
<dbReference type="InterPro" id="IPR028098">
    <property type="entry name" value="Glyco_trans_4-like_N"/>
</dbReference>
<keyword evidence="5" id="KW-1185">Reference proteome</keyword>
<dbReference type="PANTHER" id="PTHR46401:SF2">
    <property type="entry name" value="GLYCOSYLTRANSFERASE WBBK-RELATED"/>
    <property type="match status" value="1"/>
</dbReference>
<dbReference type="EMBL" id="CP151406">
    <property type="protein sequence ID" value="WZJ20549.1"/>
    <property type="molecule type" value="Genomic_DNA"/>
</dbReference>
<dbReference type="Pfam" id="PF00534">
    <property type="entry name" value="Glycos_transf_1"/>
    <property type="match status" value="1"/>
</dbReference>
<dbReference type="Pfam" id="PF13439">
    <property type="entry name" value="Glyco_transf_4"/>
    <property type="match status" value="1"/>
</dbReference>
<evidence type="ECO:0000259" key="3">
    <source>
        <dbReference type="Pfam" id="PF13439"/>
    </source>
</evidence>
<dbReference type="InterPro" id="IPR001296">
    <property type="entry name" value="Glyco_trans_1"/>
</dbReference>
<gene>
    <name evidence="4" type="ORF">AADV58_11350</name>
</gene>
<accession>A0ABZ2XGB4</accession>
<dbReference type="Proteomes" id="UP001479520">
    <property type="component" value="Chromosome"/>
</dbReference>
<feature type="domain" description="Glycosyl transferase family 1" evidence="2">
    <location>
        <begin position="141"/>
        <end position="279"/>
    </location>
</feature>
<dbReference type="Gene3D" id="3.40.50.2000">
    <property type="entry name" value="Glycogen Phosphorylase B"/>
    <property type="match status" value="2"/>
</dbReference>
<protein>
    <submittedName>
        <fullName evidence="4">Glycosyltransferase family 1 protein</fullName>
    </submittedName>
</protein>
<evidence type="ECO:0000256" key="1">
    <source>
        <dbReference type="ARBA" id="ARBA00022679"/>
    </source>
</evidence>
<sequence length="312" mass="34892">MKNYQSSGLDYKFLNYSSEFSFPNSIECYPRVGERYRLCPVDNLLGVSVFHSTYYRLPSISNVSVVTTVHDFIYEIQVGGIKALVHSFQKNRAIRASDRIICISENTKHDLLHFLPDVSEDRISVVYNGVSDDYYKLGDTEYDNYALFVGARGGYKNFKFAVDLVSTIPGLALCIVGGGKLNSSELDYLNSKIGGRFRALGYVNVHDLNLLYNKALCLIYPSSYEGFGIPVVEAMKAGCPVVALNKSSIPEIAGGAALLGESLDVDYFHDMVMELYKDKFRSFYVNAGLGNSERFSWAKCAKETLNVYSELR</sequence>
<evidence type="ECO:0000313" key="4">
    <source>
        <dbReference type="EMBL" id="WZJ20549.1"/>
    </source>
</evidence>
<keyword evidence="1" id="KW-0808">Transferase</keyword>
<proteinExistence type="predicted"/>
<name>A0ABZ2XGB4_9RHOO</name>
<feature type="domain" description="Glycosyltransferase subfamily 4-like N-terminal" evidence="3">
    <location>
        <begin position="48"/>
        <end position="133"/>
    </location>
</feature>
<dbReference type="RefSeq" id="WP_341743224.1">
    <property type="nucleotide sequence ID" value="NZ_CP151406.1"/>
</dbReference>
<evidence type="ECO:0000259" key="2">
    <source>
        <dbReference type="Pfam" id="PF00534"/>
    </source>
</evidence>
<reference evidence="4 5" key="1">
    <citation type="submission" date="2024-04" db="EMBL/GenBank/DDBJ databases">
        <title>Dissimilatory iodate-reducing microorganisms contribute to the enrichment of iodine in groundwater.</title>
        <authorList>
            <person name="Jiang Z."/>
        </authorList>
    </citation>
    <scope>NUCLEOTIDE SEQUENCE [LARGE SCALE GENOMIC DNA]</scope>
    <source>
        <strain evidence="4 5">NCP973</strain>
    </source>
</reference>
<evidence type="ECO:0000313" key="5">
    <source>
        <dbReference type="Proteomes" id="UP001479520"/>
    </source>
</evidence>
<organism evidence="4 5">
    <name type="scientific">Azonexus hydrophilus</name>
    <dbReference type="NCBI Taxonomy" id="418702"/>
    <lineage>
        <taxon>Bacteria</taxon>
        <taxon>Pseudomonadati</taxon>
        <taxon>Pseudomonadota</taxon>
        <taxon>Betaproteobacteria</taxon>
        <taxon>Rhodocyclales</taxon>
        <taxon>Azonexaceae</taxon>
        <taxon>Azonexus</taxon>
    </lineage>
</organism>
<dbReference type="CDD" id="cd03809">
    <property type="entry name" value="GT4_MtfB-like"/>
    <property type="match status" value="1"/>
</dbReference>